<dbReference type="InterPro" id="IPR009057">
    <property type="entry name" value="Homeodomain-like_sf"/>
</dbReference>
<dbReference type="GO" id="GO:0005829">
    <property type="term" value="C:cytosol"/>
    <property type="evidence" value="ECO:0007669"/>
    <property type="project" value="TreeGrafter"/>
</dbReference>
<evidence type="ECO:0000256" key="1">
    <source>
        <dbReference type="ARBA" id="ARBA00023015"/>
    </source>
</evidence>
<proteinExistence type="predicted"/>
<evidence type="ECO:0000313" key="5">
    <source>
        <dbReference type="EMBL" id="CCK76913.1"/>
    </source>
</evidence>
<accession>R4YTE0</accession>
<feature type="domain" description="HTH araC/xylS-type" evidence="4">
    <location>
        <begin position="236"/>
        <end position="334"/>
    </location>
</feature>
<dbReference type="Gene3D" id="1.10.10.60">
    <property type="entry name" value="Homeodomain-like"/>
    <property type="match status" value="1"/>
</dbReference>
<evidence type="ECO:0000256" key="3">
    <source>
        <dbReference type="ARBA" id="ARBA00023163"/>
    </source>
</evidence>
<dbReference type="HOGENOM" id="CLU_047522_1_0_6"/>
<organism evidence="5 6">
    <name type="scientific">Oleispira antarctica RB-8</name>
    <dbReference type="NCBI Taxonomy" id="698738"/>
    <lineage>
        <taxon>Bacteria</taxon>
        <taxon>Pseudomonadati</taxon>
        <taxon>Pseudomonadota</taxon>
        <taxon>Gammaproteobacteria</taxon>
        <taxon>Oceanospirillales</taxon>
        <taxon>Oceanospirillaceae</taxon>
        <taxon>Oleispira</taxon>
    </lineage>
</organism>
<evidence type="ECO:0000259" key="4">
    <source>
        <dbReference type="PROSITE" id="PS01124"/>
    </source>
</evidence>
<dbReference type="PROSITE" id="PS01124">
    <property type="entry name" value="HTH_ARAC_FAMILY_2"/>
    <property type="match status" value="1"/>
</dbReference>
<keyword evidence="2" id="KW-0238">DNA-binding</keyword>
<keyword evidence="1" id="KW-0805">Transcription regulation</keyword>
<keyword evidence="3" id="KW-0804">Transcription</keyword>
<dbReference type="Pfam" id="PF12833">
    <property type="entry name" value="HTH_18"/>
    <property type="match status" value="1"/>
</dbReference>
<dbReference type="GO" id="GO:0000976">
    <property type="term" value="F:transcription cis-regulatory region binding"/>
    <property type="evidence" value="ECO:0007669"/>
    <property type="project" value="TreeGrafter"/>
</dbReference>
<dbReference type="Pfam" id="PF12625">
    <property type="entry name" value="Arabinose_bd"/>
    <property type="match status" value="1"/>
</dbReference>
<dbReference type="InterPro" id="IPR032687">
    <property type="entry name" value="AraC-type_N"/>
</dbReference>
<dbReference type="AlphaFoldDB" id="R4YTE0"/>
<reference evidence="5 6" key="1">
    <citation type="journal article" date="2013" name="Nat. Commun.">
        <title>Genome sequence and functional genomic analysis of the oil-degrading bacterium Oleispira antarctica.</title>
        <authorList>
            <person name="Kube M."/>
            <person name="Chernikova T.N."/>
            <person name="Al-Ramahi Y."/>
            <person name="Beloqui A."/>
            <person name="Lopez-Cortez N."/>
            <person name="Guazzaroni M.E."/>
            <person name="Heipieper H.J."/>
            <person name="Klages S."/>
            <person name="Kotsyurbenko O.R."/>
            <person name="Langer I."/>
            <person name="Nechitaylo T.Y."/>
            <person name="Lunsdorf H."/>
            <person name="Fernandez M."/>
            <person name="Juarez S."/>
            <person name="Ciordia S."/>
            <person name="Singer A."/>
            <person name="Kagan O."/>
            <person name="Egorova O."/>
            <person name="Petit P.A."/>
            <person name="Stogios P."/>
            <person name="Kim Y."/>
            <person name="Tchigvintsev A."/>
            <person name="Flick R."/>
            <person name="Denaro R."/>
            <person name="Genovese M."/>
            <person name="Albar J.P."/>
            <person name="Reva O.N."/>
            <person name="Martinez-Gomariz M."/>
            <person name="Tran H."/>
            <person name="Ferrer M."/>
            <person name="Savchenko A."/>
            <person name="Yakunin A.F."/>
            <person name="Yakimov M.M."/>
            <person name="Golyshina O.V."/>
            <person name="Reinhardt R."/>
            <person name="Golyshin P.N."/>
        </authorList>
    </citation>
    <scope>NUCLEOTIDE SEQUENCE [LARGE SCALE GENOMIC DNA]</scope>
</reference>
<dbReference type="PANTHER" id="PTHR47894:SF1">
    <property type="entry name" value="HTH-TYPE TRANSCRIPTIONAL REGULATOR VQSM"/>
    <property type="match status" value="1"/>
</dbReference>
<dbReference type="SUPFAM" id="SSF46689">
    <property type="entry name" value="Homeodomain-like"/>
    <property type="match status" value="1"/>
</dbReference>
<dbReference type="KEGG" id="oai:OLEAN_C27370"/>
<protein>
    <submittedName>
        <fullName evidence="5">Transcriptional regulator, AraC type</fullName>
    </submittedName>
</protein>
<dbReference type="EMBL" id="FO203512">
    <property type="protein sequence ID" value="CCK76913.1"/>
    <property type="molecule type" value="Genomic_DNA"/>
</dbReference>
<evidence type="ECO:0000313" key="6">
    <source>
        <dbReference type="Proteomes" id="UP000032749"/>
    </source>
</evidence>
<dbReference type="Proteomes" id="UP000032749">
    <property type="component" value="Chromosome"/>
</dbReference>
<gene>
    <name evidence="5" type="ORF">OLEAN_C27370</name>
</gene>
<dbReference type="PANTHER" id="PTHR47894">
    <property type="entry name" value="HTH-TYPE TRANSCRIPTIONAL REGULATOR GADX"/>
    <property type="match status" value="1"/>
</dbReference>
<dbReference type="InterPro" id="IPR018062">
    <property type="entry name" value="HTH_AraC-typ_CS"/>
</dbReference>
<dbReference type="SMART" id="SM00342">
    <property type="entry name" value="HTH_ARAC"/>
    <property type="match status" value="1"/>
</dbReference>
<evidence type="ECO:0000256" key="2">
    <source>
        <dbReference type="ARBA" id="ARBA00023125"/>
    </source>
</evidence>
<name>R4YTE0_OLEAN</name>
<keyword evidence="6" id="KW-1185">Reference proteome</keyword>
<dbReference type="InterPro" id="IPR018060">
    <property type="entry name" value="HTH_AraC"/>
</dbReference>
<sequence length="340" mass="38874">MPINHQQTMTASAVGPLLRFIESYDIPLNDILQDTFLNESKLKNNRISIKSFDQLLNNAARLTQCDNIGFITGQALELQSFSLLGFLLSRCETGRDALVTLRRYYMLLSDSPAPEIFITKNEIKVIYHISKGNDLAMRARAELIMTGIHSLGRSLGGSLYQPLKLGFKNNKPKYHSQLAEFFAIDIAYSQTECWISFSAAHIDQPLQYSNPNLFNALQRKAENLQGGYQKLDSISSKIRYVLQQWPNQHTANKEAVAELLNTSPRTLTRRLQEENTQFSHILKDVRMEKAQLKLKNQSVDMQELAHDLGFADRRGFERAFKQWIGSTPSSYHKQWKETLS</sequence>
<dbReference type="OrthoDB" id="5722175at2"/>
<dbReference type="PROSITE" id="PS00041">
    <property type="entry name" value="HTH_ARAC_FAMILY_1"/>
    <property type="match status" value="1"/>
</dbReference>
<dbReference type="GO" id="GO:0003700">
    <property type="term" value="F:DNA-binding transcription factor activity"/>
    <property type="evidence" value="ECO:0007669"/>
    <property type="project" value="InterPro"/>
</dbReference>